<dbReference type="SMART" id="SM00044">
    <property type="entry name" value="CYCc"/>
    <property type="match status" value="1"/>
</dbReference>
<dbReference type="InterPro" id="IPR001054">
    <property type="entry name" value="A/G_cyclase"/>
</dbReference>
<comment type="caution">
    <text evidence="11">The sequence shown here is derived from an EMBL/GenBank/DDBJ whole genome shotgun (WGS) entry which is preliminary data.</text>
</comment>
<evidence type="ECO:0000256" key="2">
    <source>
        <dbReference type="ARBA" id="ARBA00022692"/>
    </source>
</evidence>
<dbReference type="InterPro" id="IPR011623">
    <property type="entry name" value="7TMR_DISM_rcpt_extracell_dom1"/>
</dbReference>
<name>A0ABP8NBD9_9BACT</name>
<dbReference type="Gene3D" id="6.10.250.780">
    <property type="match status" value="1"/>
</dbReference>
<evidence type="ECO:0000256" key="8">
    <source>
        <dbReference type="SAM" id="Coils"/>
    </source>
</evidence>
<evidence type="ECO:0000256" key="7">
    <source>
        <dbReference type="RuleBase" id="RU000405"/>
    </source>
</evidence>
<feature type="domain" description="Guanylate cyclase" evidence="10">
    <location>
        <begin position="486"/>
        <end position="614"/>
    </location>
</feature>
<evidence type="ECO:0000256" key="4">
    <source>
        <dbReference type="ARBA" id="ARBA00022989"/>
    </source>
</evidence>
<feature type="transmembrane region" description="Helical" evidence="9">
    <location>
        <begin position="237"/>
        <end position="255"/>
    </location>
</feature>
<dbReference type="Pfam" id="PF00211">
    <property type="entry name" value="Guanylate_cyc"/>
    <property type="match status" value="1"/>
</dbReference>
<dbReference type="EMBL" id="BAABFA010000008">
    <property type="protein sequence ID" value="GAA4463115.1"/>
    <property type="molecule type" value="Genomic_DNA"/>
</dbReference>
<feature type="transmembrane region" description="Helical" evidence="9">
    <location>
        <begin position="356"/>
        <end position="382"/>
    </location>
</feature>
<dbReference type="PANTHER" id="PTHR11920:SF335">
    <property type="entry name" value="GUANYLATE CYCLASE"/>
    <property type="match status" value="1"/>
</dbReference>
<keyword evidence="12" id="KW-1185">Reference proteome</keyword>
<dbReference type="InterPro" id="IPR008979">
    <property type="entry name" value="Galactose-bd-like_sf"/>
</dbReference>
<reference evidence="12" key="1">
    <citation type="journal article" date="2019" name="Int. J. Syst. Evol. Microbiol.">
        <title>The Global Catalogue of Microorganisms (GCM) 10K type strain sequencing project: providing services to taxonomists for standard genome sequencing and annotation.</title>
        <authorList>
            <consortium name="The Broad Institute Genomics Platform"/>
            <consortium name="The Broad Institute Genome Sequencing Center for Infectious Disease"/>
            <person name="Wu L."/>
            <person name="Ma J."/>
        </authorList>
    </citation>
    <scope>NUCLEOTIDE SEQUENCE [LARGE SCALE GENOMIC DNA]</scope>
    <source>
        <strain evidence="12">JCM 32105</strain>
    </source>
</reference>
<dbReference type="PROSITE" id="PS50125">
    <property type="entry name" value="GUANYLATE_CYCLASE_2"/>
    <property type="match status" value="1"/>
</dbReference>
<feature type="transmembrane region" description="Helical" evidence="9">
    <location>
        <begin position="205"/>
        <end position="225"/>
    </location>
</feature>
<keyword evidence="5 9" id="KW-0472">Membrane</keyword>
<dbReference type="Gene3D" id="3.30.70.1230">
    <property type="entry name" value="Nucleotide cyclase"/>
    <property type="match status" value="1"/>
</dbReference>
<evidence type="ECO:0000256" key="5">
    <source>
        <dbReference type="ARBA" id="ARBA00023136"/>
    </source>
</evidence>
<evidence type="ECO:0000256" key="1">
    <source>
        <dbReference type="ARBA" id="ARBA00004370"/>
    </source>
</evidence>
<feature type="coiled-coil region" evidence="8">
    <location>
        <begin position="388"/>
        <end position="458"/>
    </location>
</feature>
<keyword evidence="6 7" id="KW-0456">Lyase</keyword>
<keyword evidence="2 9" id="KW-0812">Transmembrane</keyword>
<proteinExistence type="inferred from homology"/>
<gene>
    <name evidence="11" type="ORF">GCM10023093_10860</name>
</gene>
<dbReference type="CDD" id="cd07302">
    <property type="entry name" value="CHD"/>
    <property type="match status" value="1"/>
</dbReference>
<comment type="subcellular location">
    <subcellularLocation>
        <location evidence="1">Membrane</location>
    </subcellularLocation>
</comment>
<dbReference type="InterPro" id="IPR050401">
    <property type="entry name" value="Cyclic_nucleotide_synthase"/>
</dbReference>
<evidence type="ECO:0000256" key="6">
    <source>
        <dbReference type="ARBA" id="ARBA00023239"/>
    </source>
</evidence>
<dbReference type="SUPFAM" id="SSF55073">
    <property type="entry name" value="Nucleotide cyclase"/>
    <property type="match status" value="1"/>
</dbReference>
<feature type="transmembrane region" description="Helical" evidence="9">
    <location>
        <begin position="176"/>
        <end position="198"/>
    </location>
</feature>
<evidence type="ECO:0000256" key="3">
    <source>
        <dbReference type="ARBA" id="ARBA00022741"/>
    </source>
</evidence>
<protein>
    <recommendedName>
        <fullName evidence="10">Guanylate cyclase domain-containing protein</fullName>
    </recommendedName>
</protein>
<evidence type="ECO:0000256" key="9">
    <source>
        <dbReference type="SAM" id="Phobius"/>
    </source>
</evidence>
<evidence type="ECO:0000313" key="11">
    <source>
        <dbReference type="EMBL" id="GAA4463115.1"/>
    </source>
</evidence>
<comment type="similarity">
    <text evidence="7">Belongs to the adenylyl cyclase class-4/guanylyl cyclase family.</text>
</comment>
<organism evidence="11 12">
    <name type="scientific">Nemorincola caseinilytica</name>
    <dbReference type="NCBI Taxonomy" id="2054315"/>
    <lineage>
        <taxon>Bacteria</taxon>
        <taxon>Pseudomonadati</taxon>
        <taxon>Bacteroidota</taxon>
        <taxon>Chitinophagia</taxon>
        <taxon>Chitinophagales</taxon>
        <taxon>Chitinophagaceae</taxon>
        <taxon>Nemorincola</taxon>
    </lineage>
</organism>
<sequence length="661" mass="74961">MQLEERIISSNVLGKEWLYSPGDERRWADTAFDDSRWQTVNTDMDSMVHNVPYYRNYTIGWFRLHFVADSSMVNVPLAMTLTHMGASEVYLDGERIRTYGKINGRDSSRYVNPFTDPAYFVLTRAAHHVLAVRYANYDADKNYRTYNSSAVGFDIAIMTAQHFTSVANNKLVSNTFIFILMFGIFIALSTSHLFLYLYNRGIRSNLFFSLFCMGFALLFYTAWLTSGTASPAIELSSYYSIPTIISLICFSLSGFVNELFSKKRLRFTIISVQCLVFPLAIWLSKDYKNLGSIGLYALVVLVLLETIVLIIKAIVRKVRGARIIGVGVLMFAIFLFCTLIYIAANQGLTFDEENSVGAAVFLGLAALSFMALPVSMSLFLAWNFAYINKQLKNNLQQVKELSDKTIAQELERTRLIESRKEELEHEVTTRTAEVVAQKQQLERRNDELKTEKQRSDDLLLNILPGEIAEELKQTGHSDARLFNNVSVMFTDFVNFTQAGERMSPQELVDELHVCFRTFDEIISKYGIEKIKTIGDAYLAVSGLPLPDPDHAAKVTKAALEILAFMKARREMMPQNSFRIRIGIHSGSVVAGIVGIKKFAYDIWGDTVNTAARMESSSEPGRINVSEATYVLIRERFRCTHRGMINARNKGEMNMYFVEGEK</sequence>
<evidence type="ECO:0000259" key="10">
    <source>
        <dbReference type="PROSITE" id="PS50125"/>
    </source>
</evidence>
<evidence type="ECO:0000313" key="12">
    <source>
        <dbReference type="Proteomes" id="UP001500067"/>
    </source>
</evidence>
<dbReference type="SUPFAM" id="SSF49785">
    <property type="entry name" value="Galactose-binding domain-like"/>
    <property type="match status" value="1"/>
</dbReference>
<dbReference type="Gene3D" id="2.60.120.260">
    <property type="entry name" value="Galactose-binding domain-like"/>
    <property type="match status" value="1"/>
</dbReference>
<accession>A0ABP8NBD9</accession>
<dbReference type="PANTHER" id="PTHR11920">
    <property type="entry name" value="GUANYLYL CYCLASE"/>
    <property type="match status" value="1"/>
</dbReference>
<feature type="transmembrane region" description="Helical" evidence="9">
    <location>
        <begin position="267"/>
        <end position="284"/>
    </location>
</feature>
<keyword evidence="4 9" id="KW-1133">Transmembrane helix</keyword>
<dbReference type="InterPro" id="IPR018297">
    <property type="entry name" value="A/G_cyclase_CS"/>
</dbReference>
<dbReference type="Pfam" id="PF07695">
    <property type="entry name" value="7TMR-DISM_7TM"/>
    <property type="match status" value="1"/>
</dbReference>
<feature type="transmembrane region" description="Helical" evidence="9">
    <location>
        <begin position="290"/>
        <end position="311"/>
    </location>
</feature>
<dbReference type="PROSITE" id="PS00452">
    <property type="entry name" value="GUANYLATE_CYCLASE_1"/>
    <property type="match status" value="1"/>
</dbReference>
<keyword evidence="8" id="KW-0175">Coiled coil</keyword>
<keyword evidence="3" id="KW-0547">Nucleotide-binding</keyword>
<feature type="transmembrane region" description="Helical" evidence="9">
    <location>
        <begin position="323"/>
        <end position="344"/>
    </location>
</feature>
<dbReference type="InterPro" id="IPR029787">
    <property type="entry name" value="Nucleotide_cyclase"/>
</dbReference>
<dbReference type="Proteomes" id="UP001500067">
    <property type="component" value="Unassembled WGS sequence"/>
</dbReference>